<dbReference type="InterPro" id="IPR027828">
    <property type="entry name" value="DUF4465"/>
</dbReference>
<gene>
    <name evidence="2" type="ORF">SAMN05444405_12122</name>
</gene>
<dbReference type="EMBL" id="FQTV01000021">
    <property type="protein sequence ID" value="SHG03821.1"/>
    <property type="molecule type" value="Genomic_DNA"/>
</dbReference>
<protein>
    <recommendedName>
        <fullName evidence="4">DUF4465 domain-containing protein</fullName>
    </recommendedName>
</protein>
<sequence>MKKIYSLLLLTVVILCSCDNNDDNSNVIDSTTVTLNLQGKLSSPESEFTGVFKDEPVGSYSYKNTFVDQTGYFVFDSYVTSYSSFGGGFTYTNKTDKTTTGYTNNSAITGTGKLSATYMTVNPSAYSTDKFHFAGNLSHTIKGMYVTNSTYAYLSMKNGDNIAKKFVDGDWLKLTVTGLDAQGNTTGTVDFYLADYRDGKKILIDQWTWVDLSALGQAAEVKFSMTSTDNGNWGMNTPAYFCMDGFTIEL</sequence>
<keyword evidence="1" id="KW-0732">Signal</keyword>
<evidence type="ECO:0008006" key="4">
    <source>
        <dbReference type="Google" id="ProtNLM"/>
    </source>
</evidence>
<dbReference type="OrthoDB" id="975232at2"/>
<feature type="chain" id="PRO_5009910478" description="DUF4465 domain-containing protein" evidence="1">
    <location>
        <begin position="22"/>
        <end position="250"/>
    </location>
</feature>
<feature type="signal peptide" evidence="1">
    <location>
        <begin position="1"/>
        <end position="21"/>
    </location>
</feature>
<dbReference type="Gene3D" id="2.60.120.1350">
    <property type="entry name" value="Protein of unknown function DUF4465"/>
    <property type="match status" value="1"/>
</dbReference>
<dbReference type="Proteomes" id="UP000184509">
    <property type="component" value="Unassembled WGS sequence"/>
</dbReference>
<proteinExistence type="predicted"/>
<dbReference type="Pfam" id="PF14717">
    <property type="entry name" value="DUF4465"/>
    <property type="match status" value="1"/>
</dbReference>
<keyword evidence="3" id="KW-1185">Reference proteome</keyword>
<dbReference type="RefSeq" id="WP_073403871.1">
    <property type="nucleotide sequence ID" value="NZ_FQTV01000021.1"/>
</dbReference>
<evidence type="ECO:0000313" key="3">
    <source>
        <dbReference type="Proteomes" id="UP000184509"/>
    </source>
</evidence>
<dbReference type="STRING" id="1297750.SAMN05444405_12122"/>
<accession>A0A1M5GJX1</accession>
<dbReference type="AlphaFoldDB" id="A0A1M5GJX1"/>
<reference evidence="2 3" key="1">
    <citation type="submission" date="2016-11" db="EMBL/GenBank/DDBJ databases">
        <authorList>
            <person name="Jaros S."/>
            <person name="Januszkiewicz K."/>
            <person name="Wedrychowicz H."/>
        </authorList>
    </citation>
    <scope>NUCLEOTIDE SEQUENCE [LARGE SCALE GENOMIC DNA]</scope>
    <source>
        <strain evidence="2 3">DSM 26991</strain>
    </source>
</reference>
<name>A0A1M5GJX1_9BACE</name>
<evidence type="ECO:0000256" key="1">
    <source>
        <dbReference type="SAM" id="SignalP"/>
    </source>
</evidence>
<organism evidence="2 3">
    <name type="scientific">Bacteroides luti</name>
    <dbReference type="NCBI Taxonomy" id="1297750"/>
    <lineage>
        <taxon>Bacteria</taxon>
        <taxon>Pseudomonadati</taxon>
        <taxon>Bacteroidota</taxon>
        <taxon>Bacteroidia</taxon>
        <taxon>Bacteroidales</taxon>
        <taxon>Bacteroidaceae</taxon>
        <taxon>Bacteroides</taxon>
    </lineage>
</organism>
<evidence type="ECO:0000313" key="2">
    <source>
        <dbReference type="EMBL" id="SHG03821.1"/>
    </source>
</evidence>
<dbReference type="PROSITE" id="PS51257">
    <property type="entry name" value="PROKAR_LIPOPROTEIN"/>
    <property type="match status" value="1"/>
</dbReference>